<name>A0ABV9GTB0_9BURK</name>
<evidence type="ECO:0000256" key="1">
    <source>
        <dbReference type="SAM" id="MobiDB-lite"/>
    </source>
</evidence>
<dbReference type="EMBL" id="JBHSEW010000003">
    <property type="protein sequence ID" value="MFC4621458.1"/>
    <property type="molecule type" value="Genomic_DNA"/>
</dbReference>
<organism evidence="2 3">
    <name type="scientific">Comamonas nitrativorans</name>
    <dbReference type="NCBI Taxonomy" id="108437"/>
    <lineage>
        <taxon>Bacteria</taxon>
        <taxon>Pseudomonadati</taxon>
        <taxon>Pseudomonadota</taxon>
        <taxon>Betaproteobacteria</taxon>
        <taxon>Burkholderiales</taxon>
        <taxon>Comamonadaceae</taxon>
        <taxon>Comamonas</taxon>
    </lineage>
</organism>
<protein>
    <recommendedName>
        <fullName evidence="4">Fe-S oxidoreductase</fullName>
    </recommendedName>
</protein>
<sequence>MSDILPPSNPAATGAQPVAAAVSGPGPANAGAGSASATTAGSAATTGANASFSAQAQAQGAVRPESAPPANAAAAVAPAAPASQVAQAAQVAVAAAQAALASSVNLSPQAQQAVRVEAFTQLVAQLVQQIGGTQLAATAWPANGVPPAVLALLSGLVQQGTAGQALPQQLVSAQAWPQNLLQAVLQQAGQTASPSALAASGNAPAGATRPAAIPIPALQNWLVLQGSIQAQDGTRGMSLTLKVPAAWAQAQAALGAALPGAGDRAAAGAGSAMALGFAATPSGTGIGGALPGLQLAFAGSVQQLASTAFGLVLQPQALPGTPQSMQAQLQMLRTSAILQLELQPLPTQAAQQAVQAVAAYTPAQLLPQEWQAWLQGRATDPWVQMAQLHASGQQPRQHQHAGEQAGLCVVEGCQYLGRAVCAQPFCAEMNYLWSVARAQSRI</sequence>
<dbReference type="Proteomes" id="UP001595967">
    <property type="component" value="Unassembled WGS sequence"/>
</dbReference>
<reference evidence="3" key="1">
    <citation type="journal article" date="2019" name="Int. J. Syst. Evol. Microbiol.">
        <title>The Global Catalogue of Microorganisms (GCM) 10K type strain sequencing project: providing services to taxonomists for standard genome sequencing and annotation.</title>
        <authorList>
            <consortium name="The Broad Institute Genomics Platform"/>
            <consortium name="The Broad Institute Genome Sequencing Center for Infectious Disease"/>
            <person name="Wu L."/>
            <person name="Ma J."/>
        </authorList>
    </citation>
    <scope>NUCLEOTIDE SEQUENCE [LARGE SCALE GENOMIC DNA]</scope>
    <source>
        <strain evidence="3">JCM 11650</strain>
    </source>
</reference>
<dbReference type="RefSeq" id="WP_377724350.1">
    <property type="nucleotide sequence ID" value="NZ_JBHSEW010000003.1"/>
</dbReference>
<gene>
    <name evidence="2" type="ORF">ACFO3A_04445</name>
</gene>
<keyword evidence="3" id="KW-1185">Reference proteome</keyword>
<feature type="compositionally biased region" description="Low complexity" evidence="1">
    <location>
        <begin position="10"/>
        <end position="40"/>
    </location>
</feature>
<accession>A0ABV9GTB0</accession>
<proteinExistence type="predicted"/>
<comment type="caution">
    <text evidence="2">The sequence shown here is derived from an EMBL/GenBank/DDBJ whole genome shotgun (WGS) entry which is preliminary data.</text>
</comment>
<evidence type="ECO:0000313" key="3">
    <source>
        <dbReference type="Proteomes" id="UP001595967"/>
    </source>
</evidence>
<feature type="region of interest" description="Disordered" evidence="1">
    <location>
        <begin position="1"/>
        <end position="40"/>
    </location>
</feature>
<evidence type="ECO:0000313" key="2">
    <source>
        <dbReference type="EMBL" id="MFC4621458.1"/>
    </source>
</evidence>
<evidence type="ECO:0008006" key="4">
    <source>
        <dbReference type="Google" id="ProtNLM"/>
    </source>
</evidence>